<sequence length="47" mass="5453">MTSNTRKDQLILELKSLRIQCFGLADRVERGPGDAQLLEVWKFVDYV</sequence>
<feature type="non-terminal residue" evidence="1">
    <location>
        <position position="47"/>
    </location>
</feature>
<dbReference type="EMBL" id="HACA01021558">
    <property type="protein sequence ID" value="CDW38919.1"/>
    <property type="molecule type" value="Transcribed_RNA"/>
</dbReference>
<name>A0A0K2UKZ6_LEPSM</name>
<accession>A0A0K2UKZ6</accession>
<proteinExistence type="predicted"/>
<organism evidence="1">
    <name type="scientific">Lepeophtheirus salmonis</name>
    <name type="common">Salmon louse</name>
    <name type="synonym">Caligus salmonis</name>
    <dbReference type="NCBI Taxonomy" id="72036"/>
    <lineage>
        <taxon>Eukaryota</taxon>
        <taxon>Metazoa</taxon>
        <taxon>Ecdysozoa</taxon>
        <taxon>Arthropoda</taxon>
        <taxon>Crustacea</taxon>
        <taxon>Multicrustacea</taxon>
        <taxon>Hexanauplia</taxon>
        <taxon>Copepoda</taxon>
        <taxon>Siphonostomatoida</taxon>
        <taxon>Caligidae</taxon>
        <taxon>Lepeophtheirus</taxon>
    </lineage>
</organism>
<protein>
    <submittedName>
        <fullName evidence="1">Uncharacterized protein</fullName>
    </submittedName>
</protein>
<dbReference type="AlphaFoldDB" id="A0A0K2UKZ6"/>
<evidence type="ECO:0000313" key="1">
    <source>
        <dbReference type="EMBL" id="CDW38919.1"/>
    </source>
</evidence>
<reference evidence="1" key="1">
    <citation type="submission" date="2014-05" db="EMBL/GenBank/DDBJ databases">
        <authorList>
            <person name="Chronopoulou M."/>
        </authorList>
    </citation>
    <scope>NUCLEOTIDE SEQUENCE</scope>
    <source>
        <tissue evidence="1">Whole organism</tissue>
    </source>
</reference>